<dbReference type="Pfam" id="PF12697">
    <property type="entry name" value="Abhydrolase_6"/>
    <property type="match status" value="1"/>
</dbReference>
<gene>
    <name evidence="3" type="ORF">DA73_0207500</name>
    <name evidence="2" type="ORF">DA73_0400021655</name>
</gene>
<proteinExistence type="predicted"/>
<sequence>MSTNVLSASTNSEIGGVVREFTWQWENQQIRVVYESLGTGSPLLLLPAFSTVSMRSEMGEIGKLLSPYFQVTAVDWPGFGQSSRLPVDYQPALYQQFLYDFVTSVFNKPVTIIAAGHSTAYVLQVANKIPTAFSRIVLVAPTWRGPLPTMGVNSQVAGIFRGMVRSPIIGQLLYKLNTVPSFLSLMYRRHVYVDEAKLTPSFIQYKWNNTQRPGARFAPAAFVTGNLDAVNNQDDFLTLAKNLSVPLMVVIGESSPSKSRAEMNALAELPGVQSTVLPGSLGMHEEYPSAIVEAIRDFLLLNYN</sequence>
<dbReference type="RefSeq" id="WP_038088664.1">
    <property type="nucleotide sequence ID" value="NZ_JHEG04000001.1"/>
</dbReference>
<name>A0A0C1NK64_9CYAN</name>
<dbReference type="OrthoDB" id="6181537at2"/>
<reference evidence="2" key="2">
    <citation type="submission" date="2019-11" db="EMBL/GenBank/DDBJ databases">
        <title>Improved Assembly of Tolypothrix boutellei genome.</title>
        <authorList>
            <person name="Sarangi A.N."/>
            <person name="Mukherjee M."/>
            <person name="Ghosh S."/>
            <person name="Singh D."/>
            <person name="Das A."/>
            <person name="Kant S."/>
            <person name="Prusty A."/>
            <person name="Tripathy S."/>
        </authorList>
    </citation>
    <scope>NUCLEOTIDE SEQUENCE</scope>
    <source>
        <strain evidence="2">VB521301</strain>
    </source>
</reference>
<feature type="domain" description="AB hydrolase-1" evidence="1">
    <location>
        <begin position="58"/>
        <end position="293"/>
    </location>
</feature>
<organism evidence="3">
    <name type="scientific">Tolypothrix bouteillei VB521301</name>
    <dbReference type="NCBI Taxonomy" id="1479485"/>
    <lineage>
        <taxon>Bacteria</taxon>
        <taxon>Bacillati</taxon>
        <taxon>Cyanobacteriota</taxon>
        <taxon>Cyanophyceae</taxon>
        <taxon>Nostocales</taxon>
        <taxon>Tolypothrichaceae</taxon>
        <taxon>Tolypothrix</taxon>
    </lineage>
</organism>
<dbReference type="Gene3D" id="3.40.50.1820">
    <property type="entry name" value="alpha/beta hydrolase"/>
    <property type="match status" value="1"/>
</dbReference>
<protein>
    <submittedName>
        <fullName evidence="3">Alpha/beta hydrolase</fullName>
    </submittedName>
</protein>
<keyword evidence="4" id="KW-1185">Reference proteome</keyword>
<evidence type="ECO:0000313" key="4">
    <source>
        <dbReference type="Proteomes" id="UP000029738"/>
    </source>
</evidence>
<dbReference type="InterPro" id="IPR029058">
    <property type="entry name" value="AB_hydrolase_fold"/>
</dbReference>
<dbReference type="EMBL" id="JHEG04000001">
    <property type="protein sequence ID" value="KAF3887810.1"/>
    <property type="molecule type" value="Genomic_DNA"/>
</dbReference>
<dbReference type="PANTHER" id="PTHR47914:SF1">
    <property type="entry name" value="ALPHA_BETA-HYDROLASES SUPERFAMILY PROTEIN"/>
    <property type="match status" value="1"/>
</dbReference>
<dbReference type="PANTHER" id="PTHR47914">
    <property type="entry name" value="ALPHA/BETA-HYDROLASES SUPERFAMILY PROTEIN"/>
    <property type="match status" value="1"/>
</dbReference>
<accession>A0A0C1NK64</accession>
<evidence type="ECO:0000313" key="2">
    <source>
        <dbReference type="EMBL" id="KAF3887810.1"/>
    </source>
</evidence>
<evidence type="ECO:0000259" key="1">
    <source>
        <dbReference type="Pfam" id="PF12697"/>
    </source>
</evidence>
<dbReference type="AlphaFoldDB" id="A0A0C1NK64"/>
<dbReference type="SUPFAM" id="SSF53474">
    <property type="entry name" value="alpha/beta-Hydrolases"/>
    <property type="match status" value="1"/>
</dbReference>
<reference evidence="3" key="1">
    <citation type="journal article" date="2015" name="Genome Announc.">
        <title>Draft Genome Sequence of Tolypothrix boutellei Strain VB521301.</title>
        <authorList>
            <person name="Chandrababunaidu M.M."/>
            <person name="Singh D."/>
            <person name="Sen D."/>
            <person name="Bhan S."/>
            <person name="Das S."/>
            <person name="Gupta A."/>
            <person name="Adhikary S.P."/>
            <person name="Tripathy S."/>
        </authorList>
    </citation>
    <scope>NUCLEOTIDE SEQUENCE</scope>
    <source>
        <strain evidence="3">VB521301</strain>
    </source>
</reference>
<dbReference type="STRING" id="1479485.DA73_0207500"/>
<dbReference type="GO" id="GO:0016787">
    <property type="term" value="F:hydrolase activity"/>
    <property type="evidence" value="ECO:0007669"/>
    <property type="project" value="UniProtKB-KW"/>
</dbReference>
<keyword evidence="3" id="KW-0378">Hydrolase</keyword>
<dbReference type="Proteomes" id="UP000029738">
    <property type="component" value="Unassembled WGS sequence"/>
</dbReference>
<comment type="caution">
    <text evidence="3">The sequence shown here is derived from an EMBL/GenBank/DDBJ whole genome shotgun (WGS) entry which is preliminary data.</text>
</comment>
<dbReference type="InterPro" id="IPR000073">
    <property type="entry name" value="AB_hydrolase_1"/>
</dbReference>
<dbReference type="EMBL" id="JHEG02000019">
    <property type="protein sequence ID" value="KIE13216.1"/>
    <property type="molecule type" value="Genomic_DNA"/>
</dbReference>
<evidence type="ECO:0000313" key="3">
    <source>
        <dbReference type="EMBL" id="KIE13216.1"/>
    </source>
</evidence>